<proteinExistence type="predicted"/>
<dbReference type="AlphaFoldDB" id="A0AB34JBX5"/>
<protein>
    <recommendedName>
        <fullName evidence="3">O-fucosyltransferase family protein</fullName>
    </recommendedName>
</protein>
<accession>A0AB34JBX5</accession>
<evidence type="ECO:0000313" key="2">
    <source>
        <dbReference type="Proteomes" id="UP001515480"/>
    </source>
</evidence>
<evidence type="ECO:0008006" key="3">
    <source>
        <dbReference type="Google" id="ProtNLM"/>
    </source>
</evidence>
<sequence length="517" mass="56025">MYVGKGIASGDFAGKPLRLWRRVLCSPLSLPCASSTLRPRPHLLSSSSSTPLFSSPSSTPPDLLSSPSSSACISPSSPHFSFVLFVLLFVLVSSSSQHIMPQDLCSVAFSYALGGGSSVDYGLQNAVDFTVGPLFVHVSVGHNLTRRMIAQVHRLSRVHLNPSSLRVEKNSPGPLAAHLANFEECAAPAMPCATGAATHFVLMAANQVLMRHGVEAWVLSHSLSFCIHQPLACADLSLAELAAPPHAWYDRLGWRADGHSPLWARTQRAVLADDDAAPAADPYFAMYTRLLREGRAGAAWRRAPVNMMSHEGSYYPVALLRHFVRRGLAGSPFAAAFAALQRGEPCSCCQMYRPYLLERQANGSISMASVASCLSCTLGACSFEELLLPTFAWQHHARLISRGSPPLVLRVWVDLNKANASTLRHFHRVAALVANGSLEELPHIFGLKVPHFKMGGVSRKLASVLDPAIRRAREAFAEQGYFDLSRATEPVGLGEKWRAHEGPNACSIRGTSGKKHR</sequence>
<reference evidence="1 2" key="1">
    <citation type="journal article" date="2024" name="Science">
        <title>Giant polyketide synthase enzymes in the biosynthesis of giant marine polyether toxins.</title>
        <authorList>
            <person name="Fallon T.R."/>
            <person name="Shende V.V."/>
            <person name="Wierzbicki I.H."/>
            <person name="Pendleton A.L."/>
            <person name="Watervoot N.F."/>
            <person name="Auber R.P."/>
            <person name="Gonzalez D.J."/>
            <person name="Wisecaver J.H."/>
            <person name="Moore B.S."/>
        </authorList>
    </citation>
    <scope>NUCLEOTIDE SEQUENCE [LARGE SCALE GENOMIC DNA]</scope>
    <source>
        <strain evidence="1 2">12B1</strain>
    </source>
</reference>
<dbReference type="Proteomes" id="UP001515480">
    <property type="component" value="Unassembled WGS sequence"/>
</dbReference>
<keyword evidence="2" id="KW-1185">Reference proteome</keyword>
<dbReference type="EMBL" id="JBGBPQ010000010">
    <property type="protein sequence ID" value="KAL1518702.1"/>
    <property type="molecule type" value="Genomic_DNA"/>
</dbReference>
<evidence type="ECO:0000313" key="1">
    <source>
        <dbReference type="EMBL" id="KAL1518702.1"/>
    </source>
</evidence>
<organism evidence="1 2">
    <name type="scientific">Prymnesium parvum</name>
    <name type="common">Toxic golden alga</name>
    <dbReference type="NCBI Taxonomy" id="97485"/>
    <lineage>
        <taxon>Eukaryota</taxon>
        <taxon>Haptista</taxon>
        <taxon>Haptophyta</taxon>
        <taxon>Prymnesiophyceae</taxon>
        <taxon>Prymnesiales</taxon>
        <taxon>Prymnesiaceae</taxon>
        <taxon>Prymnesium</taxon>
    </lineage>
</organism>
<comment type="caution">
    <text evidence="1">The sequence shown here is derived from an EMBL/GenBank/DDBJ whole genome shotgun (WGS) entry which is preliminary data.</text>
</comment>
<name>A0AB34JBX5_PRYPA</name>
<gene>
    <name evidence="1" type="ORF">AB1Y20_002989</name>
</gene>